<accession>A0ACB8FU54</accession>
<gene>
    <name evidence="1" type="ORF">K3G42_007455</name>
</gene>
<proteinExistence type="predicted"/>
<dbReference type="Proteomes" id="UP000827872">
    <property type="component" value="Linkage Group LG11"/>
</dbReference>
<protein>
    <submittedName>
        <fullName evidence="1">Uncharacterized protein</fullName>
    </submittedName>
</protein>
<keyword evidence="2" id="KW-1185">Reference proteome</keyword>
<evidence type="ECO:0000313" key="1">
    <source>
        <dbReference type="EMBL" id="KAH8010551.1"/>
    </source>
</evidence>
<name>A0ACB8FU54_9SAUR</name>
<organism evidence="1 2">
    <name type="scientific">Sphaerodactylus townsendi</name>
    <dbReference type="NCBI Taxonomy" id="933632"/>
    <lineage>
        <taxon>Eukaryota</taxon>
        <taxon>Metazoa</taxon>
        <taxon>Chordata</taxon>
        <taxon>Craniata</taxon>
        <taxon>Vertebrata</taxon>
        <taxon>Euteleostomi</taxon>
        <taxon>Lepidosauria</taxon>
        <taxon>Squamata</taxon>
        <taxon>Bifurcata</taxon>
        <taxon>Gekkota</taxon>
        <taxon>Sphaerodactylidae</taxon>
        <taxon>Sphaerodactylus</taxon>
    </lineage>
</organism>
<sequence>MEKETVGNFFVTSHSLRLRSKNQQERTRTGNKIMPASLRKLQQLAIYLGIVSGGGCSLMYYYMQKSFARTQYYQQALEQLHKDPKALEVLGAPPLKVHYIRLTDKHNCVDESRAQIKIPVSGTKAAGDLHVNSEKDFSLNRWCLQEATLQLSNGHHIPVYRSPVENTAQDM</sequence>
<dbReference type="EMBL" id="CM037624">
    <property type="protein sequence ID" value="KAH8010551.1"/>
    <property type="molecule type" value="Genomic_DNA"/>
</dbReference>
<reference evidence="1" key="1">
    <citation type="submission" date="2021-08" db="EMBL/GenBank/DDBJ databases">
        <title>The first chromosome-level gecko genome reveals the dynamic sex chromosomes of Neotropical dwarf geckos (Sphaerodactylidae: Sphaerodactylus).</title>
        <authorList>
            <person name="Pinto B.J."/>
            <person name="Keating S.E."/>
            <person name="Gamble T."/>
        </authorList>
    </citation>
    <scope>NUCLEOTIDE SEQUENCE</scope>
    <source>
        <strain evidence="1">TG3544</strain>
    </source>
</reference>
<evidence type="ECO:0000313" key="2">
    <source>
        <dbReference type="Proteomes" id="UP000827872"/>
    </source>
</evidence>
<comment type="caution">
    <text evidence="1">The sequence shown here is derived from an EMBL/GenBank/DDBJ whole genome shotgun (WGS) entry which is preliminary data.</text>
</comment>